<dbReference type="OrthoDB" id="2310204at2759"/>
<keyword evidence="1" id="KW-1133">Transmembrane helix</keyword>
<reference evidence="2" key="1">
    <citation type="submission" date="2021-03" db="EMBL/GenBank/DDBJ databases">
        <title>Evolutionary innovations through gain and loss of genes in the ectomycorrhizal Boletales.</title>
        <authorList>
            <person name="Wu G."/>
            <person name="Miyauchi S."/>
            <person name="Morin E."/>
            <person name="Yang Z.-L."/>
            <person name="Xu J."/>
            <person name="Martin F.M."/>
        </authorList>
    </citation>
    <scope>NUCLEOTIDE SEQUENCE</scope>
    <source>
        <strain evidence="2">BR01</strain>
    </source>
</reference>
<dbReference type="AlphaFoldDB" id="A0A8I2YV30"/>
<feature type="transmembrane region" description="Helical" evidence="1">
    <location>
        <begin position="35"/>
        <end position="53"/>
    </location>
</feature>
<dbReference type="Proteomes" id="UP000683000">
    <property type="component" value="Unassembled WGS sequence"/>
</dbReference>
<keyword evidence="1" id="KW-0472">Membrane</keyword>
<comment type="caution">
    <text evidence="2">The sequence shown here is derived from an EMBL/GenBank/DDBJ whole genome shotgun (WGS) entry which is preliminary data.</text>
</comment>
<dbReference type="EMBL" id="JAGFBS010000008">
    <property type="protein sequence ID" value="KAG6377927.1"/>
    <property type="molecule type" value="Genomic_DNA"/>
</dbReference>
<keyword evidence="1" id="KW-0812">Transmembrane</keyword>
<name>A0A8I2YV30_9AGAM</name>
<evidence type="ECO:0000313" key="2">
    <source>
        <dbReference type="EMBL" id="KAG6377927.1"/>
    </source>
</evidence>
<accession>A0A8I2YV30</accession>
<evidence type="ECO:0000313" key="3">
    <source>
        <dbReference type="Proteomes" id="UP000683000"/>
    </source>
</evidence>
<gene>
    <name evidence="2" type="ORF">JVT61DRAFT_14716</name>
</gene>
<keyword evidence="3" id="KW-1185">Reference proteome</keyword>
<proteinExistence type="predicted"/>
<sequence length="253" mass="26478">MGASTYLKVDDFSLLGSAFSLITKLASADMYSPRGIFIAALVSFFALGSALNIRSIAYYDPTVGGGSMLDNAGDRYGEPLNVIISGLSFPDVLTDDGILNYARAIGFSTECLGIHIGNPQSANLGDGNGYVNQTVELREDYGSVDAGTCLESAIGGNHFRMYRQNGPLANSGALFLAVSKEEPATDNHNIVPDGYDIGRDELASWAVGQTSYGDVSYSTTAQNITGLLAPGSAGVNHGTPFTGPLVIFPPLSD</sequence>
<evidence type="ECO:0000256" key="1">
    <source>
        <dbReference type="SAM" id="Phobius"/>
    </source>
</evidence>
<protein>
    <submittedName>
        <fullName evidence="2">Uncharacterized protein</fullName>
    </submittedName>
</protein>
<organism evidence="2 3">
    <name type="scientific">Boletus reticuloceps</name>
    <dbReference type="NCBI Taxonomy" id="495285"/>
    <lineage>
        <taxon>Eukaryota</taxon>
        <taxon>Fungi</taxon>
        <taxon>Dikarya</taxon>
        <taxon>Basidiomycota</taxon>
        <taxon>Agaricomycotina</taxon>
        <taxon>Agaricomycetes</taxon>
        <taxon>Agaricomycetidae</taxon>
        <taxon>Boletales</taxon>
        <taxon>Boletineae</taxon>
        <taxon>Boletaceae</taxon>
        <taxon>Boletoideae</taxon>
        <taxon>Boletus</taxon>
    </lineage>
</organism>